<dbReference type="Pfam" id="PF19953">
    <property type="entry name" value="EACC1"/>
    <property type="match status" value="1"/>
</dbReference>
<sequence length="114" mass="11912">MDKQRYRFLVAAEDAATAGQASQALADMLREIEQVQDVDRQKVDEATMDLGTIVTALTASGATLAIAQGIAAWLRARKGASITIELDPGSGSVKAVVAGVDAEAAVRIAEIIRS</sequence>
<proteinExistence type="predicted"/>
<dbReference type="RefSeq" id="WP_169496040.1">
    <property type="nucleotide sequence ID" value="NZ_JABBFZ010000001.1"/>
</dbReference>
<evidence type="ECO:0000313" key="1">
    <source>
        <dbReference type="EMBL" id="NML29766.1"/>
    </source>
</evidence>
<dbReference type="AlphaFoldDB" id="A0A7X9ZVK7"/>
<accession>A0A7X9ZVK7</accession>
<protein>
    <submittedName>
        <fullName evidence="1">Uncharacterized protein</fullName>
    </submittedName>
</protein>
<evidence type="ECO:0000313" key="2">
    <source>
        <dbReference type="Proteomes" id="UP000583127"/>
    </source>
</evidence>
<name>A0A7X9ZVK7_9BURK</name>
<comment type="caution">
    <text evidence="1">The sequence shown here is derived from an EMBL/GenBank/DDBJ whole genome shotgun (WGS) entry which is preliminary data.</text>
</comment>
<reference evidence="1 2" key="1">
    <citation type="submission" date="2020-04" db="EMBL/GenBank/DDBJ databases">
        <title>Paraburkholderia sp. G-4-1-8 isolated from soil.</title>
        <authorList>
            <person name="Dahal R.H."/>
        </authorList>
    </citation>
    <scope>NUCLEOTIDE SEQUENCE [LARGE SCALE GENOMIC DNA]</scope>
    <source>
        <strain evidence="1 2">G-4-1-8</strain>
    </source>
</reference>
<dbReference type="Proteomes" id="UP000583127">
    <property type="component" value="Unassembled WGS sequence"/>
</dbReference>
<organism evidence="1 2">
    <name type="scientific">Paraburkholderia antibiotica</name>
    <dbReference type="NCBI Taxonomy" id="2728839"/>
    <lineage>
        <taxon>Bacteria</taxon>
        <taxon>Pseudomonadati</taxon>
        <taxon>Pseudomonadota</taxon>
        <taxon>Betaproteobacteria</taxon>
        <taxon>Burkholderiales</taxon>
        <taxon>Burkholderiaceae</taxon>
        <taxon>Paraburkholderia</taxon>
    </lineage>
</organism>
<dbReference type="InterPro" id="IPR045428">
    <property type="entry name" value="EACC1"/>
</dbReference>
<keyword evidence="2" id="KW-1185">Reference proteome</keyword>
<dbReference type="EMBL" id="JABBFZ010000001">
    <property type="protein sequence ID" value="NML29766.1"/>
    <property type="molecule type" value="Genomic_DNA"/>
</dbReference>
<gene>
    <name evidence="1" type="ORF">HHL14_02825</name>
</gene>